<reference evidence="1" key="1">
    <citation type="journal article" date="2015" name="Nature">
        <title>Complex archaea that bridge the gap between prokaryotes and eukaryotes.</title>
        <authorList>
            <person name="Spang A."/>
            <person name="Saw J.H."/>
            <person name="Jorgensen S.L."/>
            <person name="Zaremba-Niedzwiedzka K."/>
            <person name="Martijn J."/>
            <person name="Lind A.E."/>
            <person name="van Eijk R."/>
            <person name="Schleper C."/>
            <person name="Guy L."/>
            <person name="Ettema T.J."/>
        </authorList>
    </citation>
    <scope>NUCLEOTIDE SEQUENCE</scope>
</reference>
<name>A0A0F8WNK0_9ZZZZ</name>
<gene>
    <name evidence="1" type="ORF">LCGC14_3045990</name>
</gene>
<organism evidence="1">
    <name type="scientific">marine sediment metagenome</name>
    <dbReference type="NCBI Taxonomy" id="412755"/>
    <lineage>
        <taxon>unclassified sequences</taxon>
        <taxon>metagenomes</taxon>
        <taxon>ecological metagenomes</taxon>
    </lineage>
</organism>
<proteinExistence type="predicted"/>
<protein>
    <submittedName>
        <fullName evidence="1">Uncharacterized protein</fullName>
    </submittedName>
</protein>
<evidence type="ECO:0000313" key="1">
    <source>
        <dbReference type="EMBL" id="KKK58283.1"/>
    </source>
</evidence>
<comment type="caution">
    <text evidence="1">The sequence shown here is derived from an EMBL/GenBank/DDBJ whole genome shotgun (WGS) entry which is preliminary data.</text>
</comment>
<dbReference type="EMBL" id="LAZR01064058">
    <property type="protein sequence ID" value="KKK58283.1"/>
    <property type="molecule type" value="Genomic_DNA"/>
</dbReference>
<dbReference type="AlphaFoldDB" id="A0A0F8WNK0"/>
<sequence length="105" mass="12283">MKRNRQRCDGDIASVAKTWPIFSWEFCVACKKEFRREWGWRHTTHGYNTKWNYVCCECCLTEQEVLDAVKVYVKDYKKRMRKSALQVSSSVVPPPPIPGPGTLVR</sequence>
<accession>A0A0F8WNK0</accession>